<dbReference type="PANTHER" id="PTHR35175">
    <property type="entry name" value="DUF1289 DOMAIN-CONTAINING PROTEIN"/>
    <property type="match status" value="1"/>
</dbReference>
<dbReference type="PANTHER" id="PTHR35175:SF2">
    <property type="entry name" value="DUF1289 DOMAIN-CONTAINING PROTEIN"/>
    <property type="match status" value="1"/>
</dbReference>
<comment type="caution">
    <text evidence="1">The sequence shown here is derived from an EMBL/GenBank/DDBJ whole genome shotgun (WGS) entry which is preliminary data.</text>
</comment>
<proteinExistence type="predicted"/>
<name>A0A4S3KGH6_9GAMM</name>
<sequence>MPNDPAPQPVPPLTPCTGVCRLDGHGYCIGCRRSGEEIGRWRAMSDPERRHVMDVLLPGRRP</sequence>
<dbReference type="Proteomes" id="UP000306317">
    <property type="component" value="Unassembled WGS sequence"/>
</dbReference>
<evidence type="ECO:0008006" key="3">
    <source>
        <dbReference type="Google" id="ProtNLM"/>
    </source>
</evidence>
<gene>
    <name evidence="1" type="ORF">B1991_07820</name>
</gene>
<keyword evidence="2" id="KW-1185">Reference proteome</keyword>
<protein>
    <recommendedName>
        <fullName evidence="3">DUF1289 domain-containing protein</fullName>
    </recommendedName>
</protein>
<dbReference type="AlphaFoldDB" id="A0A4S3KGH6"/>
<dbReference type="InterPro" id="IPR010710">
    <property type="entry name" value="DUF1289"/>
</dbReference>
<organism evidence="1 2">
    <name type="scientific">Rhodanobacter lindaniclasticus</name>
    <dbReference type="NCBI Taxonomy" id="75310"/>
    <lineage>
        <taxon>Bacteria</taxon>
        <taxon>Pseudomonadati</taxon>
        <taxon>Pseudomonadota</taxon>
        <taxon>Gammaproteobacteria</taxon>
        <taxon>Lysobacterales</taxon>
        <taxon>Rhodanobacteraceae</taxon>
        <taxon>Rhodanobacter</taxon>
    </lineage>
</organism>
<accession>A0A4S3KGH6</accession>
<dbReference type="Pfam" id="PF06945">
    <property type="entry name" value="DUF1289"/>
    <property type="match status" value="1"/>
</dbReference>
<evidence type="ECO:0000313" key="2">
    <source>
        <dbReference type="Proteomes" id="UP000306317"/>
    </source>
</evidence>
<dbReference type="OrthoDB" id="9811423at2"/>
<dbReference type="EMBL" id="MWIO01000023">
    <property type="protein sequence ID" value="THD07733.1"/>
    <property type="molecule type" value="Genomic_DNA"/>
</dbReference>
<evidence type="ECO:0000313" key="1">
    <source>
        <dbReference type="EMBL" id="THD07733.1"/>
    </source>
</evidence>
<reference evidence="1 2" key="1">
    <citation type="submission" date="2017-02" db="EMBL/GenBank/DDBJ databases">
        <title>Whole genome sequencing of Rhodanobacter lindaniclasticus DSM 17932.</title>
        <authorList>
            <person name="Kumar S."/>
            <person name="Patil P."/>
            <person name="Patil P.B."/>
        </authorList>
    </citation>
    <scope>NUCLEOTIDE SEQUENCE [LARGE SCALE GENOMIC DNA]</scope>
    <source>
        <strain evidence="1 2">DSM 17932</strain>
    </source>
</reference>